<feature type="compositionally biased region" description="Low complexity" evidence="2">
    <location>
        <begin position="255"/>
        <end position="285"/>
    </location>
</feature>
<proteinExistence type="predicted"/>
<organism evidence="4 5">
    <name type="scientific">Sporormia fimetaria CBS 119925</name>
    <dbReference type="NCBI Taxonomy" id="1340428"/>
    <lineage>
        <taxon>Eukaryota</taxon>
        <taxon>Fungi</taxon>
        <taxon>Dikarya</taxon>
        <taxon>Ascomycota</taxon>
        <taxon>Pezizomycotina</taxon>
        <taxon>Dothideomycetes</taxon>
        <taxon>Pleosporomycetidae</taxon>
        <taxon>Pleosporales</taxon>
        <taxon>Sporormiaceae</taxon>
        <taxon>Sporormia</taxon>
    </lineage>
</organism>
<dbReference type="GO" id="GO:0000981">
    <property type="term" value="F:DNA-binding transcription factor activity, RNA polymerase II-specific"/>
    <property type="evidence" value="ECO:0007669"/>
    <property type="project" value="InterPro"/>
</dbReference>
<gene>
    <name evidence="4" type="ORF">M011DRAFT_399049</name>
</gene>
<feature type="region of interest" description="Disordered" evidence="2">
    <location>
        <begin position="162"/>
        <end position="243"/>
    </location>
</feature>
<dbReference type="GO" id="GO:0008270">
    <property type="term" value="F:zinc ion binding"/>
    <property type="evidence" value="ECO:0007669"/>
    <property type="project" value="InterPro"/>
</dbReference>
<dbReference type="AlphaFoldDB" id="A0A6A6VHC9"/>
<feature type="compositionally biased region" description="Basic and acidic residues" evidence="2">
    <location>
        <begin position="211"/>
        <end position="221"/>
    </location>
</feature>
<evidence type="ECO:0000313" key="4">
    <source>
        <dbReference type="EMBL" id="KAF2749209.1"/>
    </source>
</evidence>
<name>A0A6A6VHC9_9PLEO</name>
<evidence type="ECO:0000313" key="5">
    <source>
        <dbReference type="Proteomes" id="UP000799440"/>
    </source>
</evidence>
<dbReference type="Proteomes" id="UP000799440">
    <property type="component" value="Unassembled WGS sequence"/>
</dbReference>
<dbReference type="SMART" id="SM00066">
    <property type="entry name" value="GAL4"/>
    <property type="match status" value="1"/>
</dbReference>
<dbReference type="CDD" id="cd00067">
    <property type="entry name" value="GAL4"/>
    <property type="match status" value="1"/>
</dbReference>
<keyword evidence="1" id="KW-0539">Nucleus</keyword>
<feature type="compositionally biased region" description="Polar residues" evidence="2">
    <location>
        <begin position="87"/>
        <end position="104"/>
    </location>
</feature>
<dbReference type="Gene3D" id="4.10.240.10">
    <property type="entry name" value="Zn(2)-C6 fungal-type DNA-binding domain"/>
    <property type="match status" value="1"/>
</dbReference>
<accession>A0A6A6VHC9</accession>
<feature type="compositionally biased region" description="Polar residues" evidence="2">
    <location>
        <begin position="288"/>
        <end position="300"/>
    </location>
</feature>
<dbReference type="InterPro" id="IPR036864">
    <property type="entry name" value="Zn2-C6_fun-type_DNA-bd_sf"/>
</dbReference>
<sequence>MAVGIDRRVRKVASRAGHPIPVQYLSEAMPDHSVPHSYEVGLPVTNIAAVPPESAAHGQITAPSPPQHLNKKRRPSKGRGPPEIRRSSSTPHMRNMALTQSGELSPTVDKRRNKLGYHRTSVACGHCRRRKIRCLVAADDAQGRCTNCIRLKKECNFHPVEQAPENHGPQPMLVKEGINGAPASATSSPRHPSFSTTPSQTPTSRLSMRQQDGDVDSHRDSATAPSKSRRLHMHHPPYAYPPPIETQWATPSYLPSSSVAEASPSSSGFWRPSPSAPGSAYGSEPVSGGQTPQTMSSTSHMPYGRPGDQQAWTQPQVPPTRSMSYGNIEGLPQQFANSSLGTQQQDYPRRTPTYPYPIDTNPSTVQAASLSGTAPAPLSAPLLSNQQFGYPPPWNQYGSHQPAGHDMQGRSMSAQWFQEPGRLDRVQEEAPVPILYSQPLPQFYSGS</sequence>
<feature type="region of interest" description="Disordered" evidence="2">
    <location>
        <begin position="54"/>
        <end position="109"/>
    </location>
</feature>
<keyword evidence="5" id="KW-1185">Reference proteome</keyword>
<dbReference type="SUPFAM" id="SSF57701">
    <property type="entry name" value="Zn2/Cys6 DNA-binding domain"/>
    <property type="match status" value="1"/>
</dbReference>
<dbReference type="Pfam" id="PF00172">
    <property type="entry name" value="Zn_clus"/>
    <property type="match status" value="1"/>
</dbReference>
<evidence type="ECO:0000256" key="1">
    <source>
        <dbReference type="ARBA" id="ARBA00023242"/>
    </source>
</evidence>
<dbReference type="PROSITE" id="PS00463">
    <property type="entry name" value="ZN2_CY6_FUNGAL_1"/>
    <property type="match status" value="1"/>
</dbReference>
<evidence type="ECO:0000256" key="2">
    <source>
        <dbReference type="SAM" id="MobiDB-lite"/>
    </source>
</evidence>
<feature type="domain" description="Zn(2)-C6 fungal-type" evidence="3">
    <location>
        <begin position="123"/>
        <end position="157"/>
    </location>
</feature>
<feature type="compositionally biased region" description="Polar residues" evidence="2">
    <location>
        <begin position="310"/>
        <end position="321"/>
    </location>
</feature>
<dbReference type="PROSITE" id="PS50048">
    <property type="entry name" value="ZN2_CY6_FUNGAL_2"/>
    <property type="match status" value="1"/>
</dbReference>
<dbReference type="InterPro" id="IPR001138">
    <property type="entry name" value="Zn2Cys6_DnaBD"/>
</dbReference>
<feature type="region of interest" description="Disordered" evidence="2">
    <location>
        <begin position="255"/>
        <end position="321"/>
    </location>
</feature>
<dbReference type="EMBL" id="MU006567">
    <property type="protein sequence ID" value="KAF2749209.1"/>
    <property type="molecule type" value="Genomic_DNA"/>
</dbReference>
<reference evidence="4" key="1">
    <citation type="journal article" date="2020" name="Stud. Mycol.">
        <title>101 Dothideomycetes genomes: a test case for predicting lifestyles and emergence of pathogens.</title>
        <authorList>
            <person name="Haridas S."/>
            <person name="Albert R."/>
            <person name="Binder M."/>
            <person name="Bloem J."/>
            <person name="Labutti K."/>
            <person name="Salamov A."/>
            <person name="Andreopoulos B."/>
            <person name="Baker S."/>
            <person name="Barry K."/>
            <person name="Bills G."/>
            <person name="Bluhm B."/>
            <person name="Cannon C."/>
            <person name="Castanera R."/>
            <person name="Culley D."/>
            <person name="Daum C."/>
            <person name="Ezra D."/>
            <person name="Gonzalez J."/>
            <person name="Henrissat B."/>
            <person name="Kuo A."/>
            <person name="Liang C."/>
            <person name="Lipzen A."/>
            <person name="Lutzoni F."/>
            <person name="Magnuson J."/>
            <person name="Mondo S."/>
            <person name="Nolan M."/>
            <person name="Ohm R."/>
            <person name="Pangilinan J."/>
            <person name="Park H.-J."/>
            <person name="Ramirez L."/>
            <person name="Alfaro M."/>
            <person name="Sun H."/>
            <person name="Tritt A."/>
            <person name="Yoshinaga Y."/>
            <person name="Zwiers L.-H."/>
            <person name="Turgeon B."/>
            <person name="Goodwin S."/>
            <person name="Spatafora J."/>
            <person name="Crous P."/>
            <person name="Grigoriev I."/>
        </authorList>
    </citation>
    <scope>NUCLEOTIDE SEQUENCE</scope>
    <source>
        <strain evidence="4">CBS 119925</strain>
    </source>
</reference>
<feature type="compositionally biased region" description="Low complexity" evidence="2">
    <location>
        <begin position="192"/>
        <end position="204"/>
    </location>
</feature>
<evidence type="ECO:0000259" key="3">
    <source>
        <dbReference type="PROSITE" id="PS50048"/>
    </source>
</evidence>
<protein>
    <recommendedName>
        <fullName evidence="3">Zn(2)-C6 fungal-type domain-containing protein</fullName>
    </recommendedName>
</protein>
<dbReference type="OrthoDB" id="4150019at2759"/>